<feature type="transmembrane region" description="Helical" evidence="7">
    <location>
        <begin position="184"/>
        <end position="202"/>
    </location>
</feature>
<evidence type="ECO:0000256" key="7">
    <source>
        <dbReference type="RuleBase" id="RU361113"/>
    </source>
</evidence>
<evidence type="ECO:0000313" key="8">
    <source>
        <dbReference type="EMBL" id="RZC35719.1"/>
    </source>
</evidence>
<dbReference type="CDD" id="cd06174">
    <property type="entry name" value="MFS"/>
    <property type="match status" value="1"/>
</dbReference>
<reference evidence="8 9" key="1">
    <citation type="submission" date="2017-03" db="EMBL/GenBank/DDBJ databases">
        <title>Genome of the blue death feigning beetle - Asbolus verrucosus.</title>
        <authorList>
            <person name="Rider S.D."/>
        </authorList>
    </citation>
    <scope>NUCLEOTIDE SEQUENCE [LARGE SCALE GENOMIC DNA]</scope>
    <source>
        <strain evidence="8">Butters</strain>
        <tissue evidence="8">Head and leg muscle</tissue>
    </source>
</reference>
<dbReference type="AlphaFoldDB" id="A0A482VTG6"/>
<dbReference type="Gene3D" id="1.20.1250.20">
    <property type="entry name" value="MFS general substrate transporter like domains"/>
    <property type="match status" value="1"/>
</dbReference>
<evidence type="ECO:0000256" key="5">
    <source>
        <dbReference type="ARBA" id="ARBA00022989"/>
    </source>
</evidence>
<dbReference type="SUPFAM" id="SSF103473">
    <property type="entry name" value="MFS general substrate transporter"/>
    <property type="match status" value="1"/>
</dbReference>
<comment type="caution">
    <text evidence="8">The sequence shown here is derived from an EMBL/GenBank/DDBJ whole genome shotgun (WGS) entry which is preliminary data.</text>
</comment>
<accession>A0A482VTG6</accession>
<dbReference type="InterPro" id="IPR003492">
    <property type="entry name" value="Battenin_disease_Cln3"/>
</dbReference>
<gene>
    <name evidence="8" type="ORF">BDFB_010894</name>
</gene>
<keyword evidence="9" id="KW-1185">Reference proteome</keyword>
<dbReference type="Pfam" id="PF02487">
    <property type="entry name" value="CLN3"/>
    <property type="match status" value="1"/>
</dbReference>
<evidence type="ECO:0000313" key="9">
    <source>
        <dbReference type="Proteomes" id="UP000292052"/>
    </source>
</evidence>
<dbReference type="InterPro" id="IPR036259">
    <property type="entry name" value="MFS_trans_sf"/>
</dbReference>
<keyword evidence="6 7" id="KW-0472">Membrane</keyword>
<dbReference type="GO" id="GO:0007040">
    <property type="term" value="P:lysosome organization"/>
    <property type="evidence" value="ECO:0007669"/>
    <property type="project" value="TreeGrafter"/>
</dbReference>
<evidence type="ECO:0000256" key="3">
    <source>
        <dbReference type="ARBA" id="ARBA00022448"/>
    </source>
</evidence>
<dbReference type="GO" id="GO:0051453">
    <property type="term" value="P:regulation of intracellular pH"/>
    <property type="evidence" value="ECO:0007669"/>
    <property type="project" value="TreeGrafter"/>
</dbReference>
<dbReference type="PIRSF" id="PIRSF015974">
    <property type="entry name" value="CLN3_BTN1"/>
    <property type="match status" value="1"/>
</dbReference>
<comment type="similarity">
    <text evidence="2 7">Belongs to the battenin family.</text>
</comment>
<dbReference type="Proteomes" id="UP000292052">
    <property type="component" value="Unassembled WGS sequence"/>
</dbReference>
<dbReference type="PANTHER" id="PTHR10981:SF0">
    <property type="entry name" value="BATTENIN"/>
    <property type="match status" value="1"/>
</dbReference>
<protein>
    <recommendedName>
        <fullName evidence="7">Battenin</fullName>
    </recommendedName>
</protein>
<feature type="transmembrane region" description="Helical" evidence="7">
    <location>
        <begin position="74"/>
        <end position="93"/>
    </location>
</feature>
<dbReference type="GO" id="GO:0005765">
    <property type="term" value="C:lysosomal membrane"/>
    <property type="evidence" value="ECO:0007669"/>
    <property type="project" value="UniProtKB-SubCell"/>
</dbReference>
<feature type="transmembrane region" description="Helical" evidence="7">
    <location>
        <begin position="154"/>
        <end position="178"/>
    </location>
</feature>
<organism evidence="8 9">
    <name type="scientific">Asbolus verrucosus</name>
    <name type="common">Desert ironclad beetle</name>
    <dbReference type="NCBI Taxonomy" id="1661398"/>
    <lineage>
        <taxon>Eukaryota</taxon>
        <taxon>Metazoa</taxon>
        <taxon>Ecdysozoa</taxon>
        <taxon>Arthropoda</taxon>
        <taxon>Hexapoda</taxon>
        <taxon>Insecta</taxon>
        <taxon>Pterygota</taxon>
        <taxon>Neoptera</taxon>
        <taxon>Endopterygota</taxon>
        <taxon>Coleoptera</taxon>
        <taxon>Polyphaga</taxon>
        <taxon>Cucujiformia</taxon>
        <taxon>Tenebrionidae</taxon>
        <taxon>Pimeliinae</taxon>
        <taxon>Asbolus</taxon>
    </lineage>
</organism>
<dbReference type="PRINTS" id="PR01315">
    <property type="entry name" value="BATTENIN"/>
</dbReference>
<keyword evidence="4 7" id="KW-0812">Transmembrane</keyword>
<keyword evidence="3" id="KW-0813">Transport</keyword>
<keyword evidence="5 7" id="KW-1133">Transmembrane helix</keyword>
<feature type="transmembrane region" description="Helical" evidence="7">
    <location>
        <begin position="240"/>
        <end position="257"/>
    </location>
</feature>
<dbReference type="PANTHER" id="PTHR10981">
    <property type="entry name" value="BATTENIN"/>
    <property type="match status" value="1"/>
</dbReference>
<dbReference type="STRING" id="1661398.A0A482VTG6"/>
<feature type="transmembrane region" description="Helical" evidence="7">
    <location>
        <begin position="330"/>
        <end position="349"/>
    </location>
</feature>
<dbReference type="EMBL" id="QDEB01068366">
    <property type="protein sequence ID" value="RZC35719.1"/>
    <property type="molecule type" value="Genomic_DNA"/>
</dbReference>
<comment type="subcellular location">
    <subcellularLocation>
        <location evidence="1">Endomembrane system</location>
        <topology evidence="1">Multi-pass membrane protein</topology>
    </subcellularLocation>
    <subcellularLocation>
        <location evidence="7">Lysosome membrane</location>
        <topology evidence="7">Multi-pass membrane protein</topology>
    </subcellularLocation>
</comment>
<dbReference type="OrthoDB" id="5965864at2759"/>
<evidence type="ECO:0000256" key="4">
    <source>
        <dbReference type="ARBA" id="ARBA00022692"/>
    </source>
</evidence>
<name>A0A482VTG6_ASBVE</name>
<evidence type="ECO:0000256" key="1">
    <source>
        <dbReference type="ARBA" id="ARBA00004127"/>
    </source>
</evidence>
<feature type="transmembrane region" description="Helical" evidence="7">
    <location>
        <begin position="304"/>
        <end position="324"/>
    </location>
</feature>
<sequence>MSENQPVNPVVPVKTSREEKEKKPWRALISYWVLGLCNNYGYVVMLTAANDLIGETEERKKNVERNCSYMSTGAILLADIIPSLLAKLIAPFLPFFVKVRIALCVGLCAASFILVACGENMPTLITGIVATSMSSGLGEVTCLQYSSFFDKNVVSAWSSGTGGAGVIGALSYSILQYIGRKTTLFIMLIIPGLMSVAFFIILPKPQADEEKLDVQRQVNTEEIERPKESMKKKIRYVPSLFKYMIPFGLVYFLEYFINQGTFELINFTNTFLDPSDQYRWLQVVYQAGVLISRSSVNLFHIKHIWIFAVLQAINVVIFTTEVIFYYCPSFWIIVTLTLWEGLLGGAAYVNTYYRISYEVPEENKQFSMAITSFSDSIGITLAGITAIYAHNAICSLPPPKMPY</sequence>
<feature type="transmembrane region" description="Helical" evidence="7">
    <location>
        <begin position="99"/>
        <end position="117"/>
    </location>
</feature>
<keyword evidence="7" id="KW-0458">Lysosome</keyword>
<proteinExistence type="inferred from homology"/>
<evidence type="ECO:0000256" key="2">
    <source>
        <dbReference type="ARBA" id="ARBA00007467"/>
    </source>
</evidence>
<dbReference type="InterPro" id="IPR018460">
    <property type="entry name" value="Battenin_disease_Cln3_subgr"/>
</dbReference>
<dbReference type="GO" id="GO:0012505">
    <property type="term" value="C:endomembrane system"/>
    <property type="evidence" value="ECO:0007669"/>
    <property type="project" value="UniProtKB-SubCell"/>
</dbReference>
<evidence type="ECO:0000256" key="6">
    <source>
        <dbReference type="ARBA" id="ARBA00023136"/>
    </source>
</evidence>
<feature type="transmembrane region" description="Helical" evidence="7">
    <location>
        <begin position="29"/>
        <end position="53"/>
    </location>
</feature>